<dbReference type="OrthoDB" id="1742084at2759"/>
<dbReference type="AlphaFoldDB" id="A0A9N9RKG1"/>
<keyword evidence="2" id="KW-1185">Reference proteome</keyword>
<evidence type="ECO:0000313" key="2">
    <source>
        <dbReference type="Proteomes" id="UP001153620"/>
    </source>
</evidence>
<dbReference type="Proteomes" id="UP001153620">
    <property type="component" value="Chromosome 1"/>
</dbReference>
<accession>A0A9N9RKG1</accession>
<gene>
    <name evidence="1" type="ORF">CHIRRI_LOCUS1639</name>
</gene>
<dbReference type="EMBL" id="OU895877">
    <property type="protein sequence ID" value="CAG9798657.1"/>
    <property type="molecule type" value="Genomic_DNA"/>
</dbReference>
<proteinExistence type="predicted"/>
<evidence type="ECO:0000313" key="1">
    <source>
        <dbReference type="EMBL" id="CAG9798657.1"/>
    </source>
</evidence>
<reference evidence="1" key="1">
    <citation type="submission" date="2022-01" db="EMBL/GenBank/DDBJ databases">
        <authorList>
            <person name="King R."/>
        </authorList>
    </citation>
    <scope>NUCLEOTIDE SEQUENCE</scope>
</reference>
<reference evidence="1" key="2">
    <citation type="submission" date="2022-10" db="EMBL/GenBank/DDBJ databases">
        <authorList>
            <consortium name="ENA_rothamsted_submissions"/>
            <consortium name="culmorum"/>
            <person name="King R."/>
        </authorList>
    </citation>
    <scope>NUCLEOTIDE SEQUENCE</scope>
</reference>
<name>A0A9N9RKG1_9DIPT</name>
<organism evidence="1 2">
    <name type="scientific">Chironomus riparius</name>
    <dbReference type="NCBI Taxonomy" id="315576"/>
    <lineage>
        <taxon>Eukaryota</taxon>
        <taxon>Metazoa</taxon>
        <taxon>Ecdysozoa</taxon>
        <taxon>Arthropoda</taxon>
        <taxon>Hexapoda</taxon>
        <taxon>Insecta</taxon>
        <taxon>Pterygota</taxon>
        <taxon>Neoptera</taxon>
        <taxon>Endopterygota</taxon>
        <taxon>Diptera</taxon>
        <taxon>Nematocera</taxon>
        <taxon>Chironomoidea</taxon>
        <taxon>Chironomidae</taxon>
        <taxon>Chironominae</taxon>
        <taxon>Chironomus</taxon>
    </lineage>
</organism>
<protein>
    <submittedName>
        <fullName evidence="1">Uncharacterized protein</fullName>
    </submittedName>
</protein>
<sequence>MSYEYPENMPQNSIGNISNGVFQLLGPQIVHSQHPGFPIPICALPQPNSMNQHSRPPMFPVYFHQNKPYQQFQNRPRFFVNEPINDSSLLLIPRANHSPIKGPVIPIKRHKFNETQTNDTEPICEINSPPSLNSSSSYEGISGVEVDSIFYELQCFASNGCTFAEGIAQNYRKRPCFKKIELLLSRLKQELTIHHNITSNINSQGTAWAIKDFIFVFSRLVNAWIIMRGYIYDKSKGLDDLRKDYDPNFSASFIEWQEATLKMMKAMMGTVENFDVMAQNKSGNKNKKKEIYVESDSELKQHDKEFLESFQKELFSPKSAENSEEVQIRSHQTNAYFRSGYLKPLQIDSQSQYSVSSSMEPTTPATPNDLLNWMSYEDLNDSPFNSASTSSSGRLYNRKSYSLPATPMDNHNHRGNLFDSSFKSRAKKDLSSKFNSMSGFNRDIEAELEKEFGRLDINNIDENDDEEKRLEKMYKKDSSKVTYLINEVTKLSYDDSFTVCINLIVDKIKNGKCSNLDSILDEFKILVKHAKGLIENSDDDKTSLKKFVTALEAITSRKAFENIK</sequence>